<evidence type="ECO:0000313" key="6">
    <source>
        <dbReference type="Proteomes" id="UP000000466"/>
    </source>
</evidence>
<sequence length="268" mass="30578">MKNKSLSMFVRLKRFLSLVDTQAKMSLRANASRTYLNYMWWILEPLLFVGMFYLVFELFLLRGKPGFFYFLIVGYVPYMWVSKGLSQASGSVASNKGLISQTSLSMLLFPYIAFLESFYKQLVVFFVLIAFLFVVGVTNFSSAWWWLPVVVAVNLLFVVVISLPFAWACAVVPDVKMVVGMVTMFLMFTSGVFFDVREIANPEIQVFVFSYQPLAFILDSYRQILLLGVAPNVMHLGILAGTFVAMIAFLHFVFHVTQHYLAEKVLNS</sequence>
<dbReference type="OrthoDB" id="9786910at2"/>
<dbReference type="RefSeq" id="WP_016389181.1">
    <property type="nucleotide sequence ID" value="NC_018868.3"/>
</dbReference>
<dbReference type="GO" id="GO:0015920">
    <property type="term" value="P:lipopolysaccharide transport"/>
    <property type="evidence" value="ECO:0007669"/>
    <property type="project" value="TreeGrafter"/>
</dbReference>
<dbReference type="PANTHER" id="PTHR30413">
    <property type="entry name" value="INNER MEMBRANE TRANSPORT PERMEASE"/>
    <property type="match status" value="1"/>
</dbReference>
<feature type="transmembrane region" description="Helical" evidence="3">
    <location>
        <begin position="177"/>
        <end position="194"/>
    </location>
</feature>
<feature type="transmembrane region" description="Helical" evidence="3">
    <location>
        <begin position="38"/>
        <end position="60"/>
    </location>
</feature>
<keyword evidence="3" id="KW-0472">Membrane</keyword>
<dbReference type="PANTHER" id="PTHR30413:SF10">
    <property type="entry name" value="CAPSULE POLYSACCHARIDE EXPORT INNER-MEMBRANE PROTEIN CTRC"/>
    <property type="match status" value="1"/>
</dbReference>
<dbReference type="eggNOG" id="COG1682">
    <property type="taxonomic scope" value="Bacteria"/>
</dbReference>
<keyword evidence="6" id="KW-1185">Reference proteome</keyword>
<dbReference type="KEGG" id="saga:M5M_02617"/>
<feature type="transmembrane region" description="Helical" evidence="3">
    <location>
        <begin position="233"/>
        <end position="254"/>
    </location>
</feature>
<name>R9S5X5_SIMAS</name>
<evidence type="ECO:0000256" key="3">
    <source>
        <dbReference type="SAM" id="Phobius"/>
    </source>
</evidence>
<evidence type="ECO:0000259" key="4">
    <source>
        <dbReference type="PROSITE" id="PS51012"/>
    </source>
</evidence>
<dbReference type="PROSITE" id="PS51012">
    <property type="entry name" value="ABC_TM2"/>
    <property type="match status" value="1"/>
</dbReference>
<keyword evidence="3" id="KW-1133">Transmembrane helix</keyword>
<dbReference type="Proteomes" id="UP000000466">
    <property type="component" value="Chromosome"/>
</dbReference>
<reference evidence="5 6" key="1">
    <citation type="journal article" date="2013" name="Genome Announc.">
        <title>Complete genome sequence of Simiduia agarivorans SA1(T), a marine bacterium able to degrade a variety of polysaccharides.</title>
        <authorList>
            <person name="Lin S.Y."/>
            <person name="Shieh W.Y."/>
            <person name="Chen J.S."/>
            <person name="Tang S.L."/>
        </authorList>
    </citation>
    <scope>NUCLEOTIDE SEQUENCE [LARGE SCALE GENOMIC DNA]</scope>
    <source>
        <strain evidence="6">DSM 21679 / JCM 13881 / BCRC 17597 / SA1</strain>
    </source>
</reference>
<gene>
    <name evidence="5" type="ordered locus">M5M_02617</name>
</gene>
<dbReference type="InterPro" id="IPR047817">
    <property type="entry name" value="ABC2_TM_bact-type"/>
</dbReference>
<keyword evidence="2" id="KW-0813">Transport</keyword>
<feature type="transmembrane region" description="Helical" evidence="3">
    <location>
        <begin position="98"/>
        <end position="115"/>
    </location>
</feature>
<organism evidence="5 6">
    <name type="scientific">Simiduia agarivorans (strain DSM 21679 / JCM 13881 / BCRC 17597 / SA1)</name>
    <dbReference type="NCBI Taxonomy" id="1117647"/>
    <lineage>
        <taxon>Bacteria</taxon>
        <taxon>Pseudomonadati</taxon>
        <taxon>Pseudomonadota</taxon>
        <taxon>Gammaproteobacteria</taxon>
        <taxon>Cellvibrionales</taxon>
        <taxon>Cellvibrionaceae</taxon>
        <taxon>Simiduia</taxon>
    </lineage>
</organism>
<dbReference type="HOGENOM" id="CLU_060703_1_1_6"/>
<evidence type="ECO:0000256" key="1">
    <source>
        <dbReference type="ARBA" id="ARBA00007783"/>
    </source>
</evidence>
<evidence type="ECO:0000313" key="5">
    <source>
        <dbReference type="EMBL" id="AGN11278.1"/>
    </source>
</evidence>
<protein>
    <submittedName>
        <fullName evidence="5">Wzm</fullName>
    </submittedName>
</protein>
<evidence type="ECO:0000256" key="2">
    <source>
        <dbReference type="ARBA" id="ARBA00022448"/>
    </source>
</evidence>
<dbReference type="AlphaFoldDB" id="R9S5X5"/>
<dbReference type="EMBL" id="CP003746">
    <property type="protein sequence ID" value="AGN11278.1"/>
    <property type="molecule type" value="Genomic_DNA"/>
</dbReference>
<accession>R9S5X5</accession>
<feature type="domain" description="ABC transmembrane type-2" evidence="4">
    <location>
        <begin position="36"/>
        <end position="257"/>
    </location>
</feature>
<feature type="transmembrane region" description="Helical" evidence="3">
    <location>
        <begin position="122"/>
        <end position="140"/>
    </location>
</feature>
<feature type="transmembrane region" description="Helical" evidence="3">
    <location>
        <begin position="146"/>
        <end position="170"/>
    </location>
</feature>
<feature type="transmembrane region" description="Helical" evidence="3">
    <location>
        <begin position="67"/>
        <end position="86"/>
    </location>
</feature>
<proteinExistence type="inferred from homology"/>
<dbReference type="STRING" id="1117647.M5M_02617"/>
<keyword evidence="3" id="KW-0812">Transmembrane</keyword>
<comment type="similarity">
    <text evidence="1">Belongs to the ABC-2 integral membrane protein family.</text>
</comment>